<dbReference type="InterPro" id="IPR053178">
    <property type="entry name" value="Osmoadaptation_assoc"/>
</dbReference>
<reference evidence="4 5" key="1">
    <citation type="journal article" date="2015" name="Genome Announc.">
        <title>Draft Genome Sequence and Gene Annotation of the Entomopathogenic Fungus Verticillium hemipterigenum.</title>
        <authorList>
            <person name="Horn F."/>
            <person name="Habel A."/>
            <person name="Scharf D.H."/>
            <person name="Dworschak J."/>
            <person name="Brakhage A.A."/>
            <person name="Guthke R."/>
            <person name="Hertweck C."/>
            <person name="Linde J."/>
        </authorList>
    </citation>
    <scope>NUCLEOTIDE SEQUENCE [LARGE SCALE GENOMIC DNA]</scope>
</reference>
<keyword evidence="1" id="KW-0539">Nucleus</keyword>
<dbReference type="HOGENOM" id="CLU_040454_0_0_1"/>
<dbReference type="PROSITE" id="PS50048">
    <property type="entry name" value="ZN2_CY6_FUNGAL_2"/>
    <property type="match status" value="1"/>
</dbReference>
<proteinExistence type="predicted"/>
<sequence length="515" mass="57278">MDASSNSATSAGARKKRWATKTKTGCDTCRIRRIKCDERKPQCQRCELGRRTCTGVFYGKRSGNVSDSSASSPPSMGGASRSASPPPRVAAMIVRKHGIPKSPNNPPQFVGTLDVRDLIDLAPSLATATHTVEASANWYEFIRARVRELTSYIFYLPSRSGHDNALDSAIRCTASGFREFAQSGSDSLSLFRTRDKSVALYTSALRELQTALQDPNRSTSAEVLCATELLCIFECLSSVDPDGTVQHAKGAYRLIQNRGASRFDSEFDKSLFMNQLPLLAVQSFHLDQICFLGQPHWQALIKASVPTTTGMDPLDDYMLTFYLSSINITNTFIKITAMVLGSVPEAQVESFRQAVMLELEEETMDLQRWKLQLLRGRPPYPQDDSDDDSFSKWQDLYDAYQCTTLLFQRMYVAVGAEQAELFEQQAQILALNLLNIARARPQSSIRRPNTLFVEPTCLAVINSAKPWAEYATHCTAQVAIGQPTMIVPPKPYRLWTSLLGIQLRNHPTPNNGTGY</sequence>
<dbReference type="EMBL" id="CDHN01000004">
    <property type="protein sequence ID" value="CEJ91525.1"/>
    <property type="molecule type" value="Genomic_DNA"/>
</dbReference>
<dbReference type="PANTHER" id="PTHR38111">
    <property type="entry name" value="ZN(2)-C6 FUNGAL-TYPE DOMAIN-CONTAINING PROTEIN-RELATED"/>
    <property type="match status" value="1"/>
</dbReference>
<feature type="region of interest" description="Disordered" evidence="2">
    <location>
        <begin position="1"/>
        <end position="24"/>
    </location>
</feature>
<dbReference type="PROSITE" id="PS00463">
    <property type="entry name" value="ZN2_CY6_FUNGAL_1"/>
    <property type="match status" value="1"/>
</dbReference>
<evidence type="ECO:0000313" key="4">
    <source>
        <dbReference type="EMBL" id="CEJ91525.1"/>
    </source>
</evidence>
<dbReference type="GO" id="GO:0008270">
    <property type="term" value="F:zinc ion binding"/>
    <property type="evidence" value="ECO:0007669"/>
    <property type="project" value="InterPro"/>
</dbReference>
<dbReference type="InterPro" id="IPR021858">
    <property type="entry name" value="Fun_TF"/>
</dbReference>
<gene>
    <name evidence="4" type="ORF">VHEMI07228</name>
</gene>
<evidence type="ECO:0000259" key="3">
    <source>
        <dbReference type="PROSITE" id="PS50048"/>
    </source>
</evidence>
<dbReference type="Pfam" id="PF00172">
    <property type="entry name" value="Zn_clus"/>
    <property type="match status" value="1"/>
</dbReference>
<evidence type="ECO:0000313" key="5">
    <source>
        <dbReference type="Proteomes" id="UP000039046"/>
    </source>
</evidence>
<feature type="compositionally biased region" description="Polar residues" evidence="2">
    <location>
        <begin position="1"/>
        <end position="10"/>
    </location>
</feature>
<dbReference type="InterPro" id="IPR036864">
    <property type="entry name" value="Zn2-C6_fun-type_DNA-bd_sf"/>
</dbReference>
<dbReference type="Gene3D" id="4.10.240.10">
    <property type="entry name" value="Zn(2)-C6 fungal-type DNA-binding domain"/>
    <property type="match status" value="1"/>
</dbReference>
<evidence type="ECO:0000256" key="1">
    <source>
        <dbReference type="ARBA" id="ARBA00023242"/>
    </source>
</evidence>
<dbReference type="SUPFAM" id="SSF57701">
    <property type="entry name" value="Zn2/Cys6 DNA-binding domain"/>
    <property type="match status" value="1"/>
</dbReference>
<dbReference type="STRING" id="1531966.A0A0A1TKZ7"/>
<name>A0A0A1TKZ7_9HYPO</name>
<dbReference type="Pfam" id="PF11951">
    <property type="entry name" value="Fungal_trans_2"/>
    <property type="match status" value="1"/>
</dbReference>
<feature type="compositionally biased region" description="Low complexity" evidence="2">
    <location>
        <begin position="65"/>
        <end position="83"/>
    </location>
</feature>
<dbReference type="CDD" id="cd00067">
    <property type="entry name" value="GAL4"/>
    <property type="match status" value="1"/>
</dbReference>
<accession>A0A0A1TKZ7</accession>
<dbReference type="AlphaFoldDB" id="A0A0A1TKZ7"/>
<dbReference type="OrthoDB" id="5386330at2759"/>
<protein>
    <submittedName>
        <fullName evidence="4">Putative C6 finger domain protein</fullName>
    </submittedName>
</protein>
<keyword evidence="5" id="KW-1185">Reference proteome</keyword>
<dbReference type="GO" id="GO:0000981">
    <property type="term" value="F:DNA-binding transcription factor activity, RNA polymerase II-specific"/>
    <property type="evidence" value="ECO:0007669"/>
    <property type="project" value="InterPro"/>
</dbReference>
<evidence type="ECO:0000256" key="2">
    <source>
        <dbReference type="SAM" id="MobiDB-lite"/>
    </source>
</evidence>
<dbReference type="PANTHER" id="PTHR38111:SF6">
    <property type="entry name" value="FINGER DOMAIN PROTEIN, PUTATIVE (AFU_ORTHOLOGUE AFUA_8G01940)-RELATED"/>
    <property type="match status" value="1"/>
</dbReference>
<dbReference type="Proteomes" id="UP000039046">
    <property type="component" value="Unassembled WGS sequence"/>
</dbReference>
<dbReference type="InterPro" id="IPR001138">
    <property type="entry name" value="Zn2Cys6_DnaBD"/>
</dbReference>
<organism evidence="4 5">
    <name type="scientific">[Torrubiella] hemipterigena</name>
    <dbReference type="NCBI Taxonomy" id="1531966"/>
    <lineage>
        <taxon>Eukaryota</taxon>
        <taxon>Fungi</taxon>
        <taxon>Dikarya</taxon>
        <taxon>Ascomycota</taxon>
        <taxon>Pezizomycotina</taxon>
        <taxon>Sordariomycetes</taxon>
        <taxon>Hypocreomycetidae</taxon>
        <taxon>Hypocreales</taxon>
        <taxon>Clavicipitaceae</taxon>
        <taxon>Clavicipitaceae incertae sedis</taxon>
        <taxon>'Torrubiella' clade</taxon>
    </lineage>
</organism>
<feature type="domain" description="Zn(2)-C6 fungal-type" evidence="3">
    <location>
        <begin position="25"/>
        <end position="54"/>
    </location>
</feature>
<feature type="region of interest" description="Disordered" evidence="2">
    <location>
        <begin position="63"/>
        <end position="86"/>
    </location>
</feature>
<dbReference type="SMART" id="SM00066">
    <property type="entry name" value="GAL4"/>
    <property type="match status" value="1"/>
</dbReference>